<dbReference type="EMBL" id="CM000160">
    <property type="protein sequence ID" value="KRK03170.1"/>
    <property type="molecule type" value="Genomic_DNA"/>
</dbReference>
<gene>
    <name evidence="1" type="primary">Dyak\GE27499</name>
    <name evidence="1" type="synonym">GE27499</name>
    <name evidence="1" type="ORF">Dyak_GE27499</name>
</gene>
<dbReference type="AlphaFoldDB" id="A0A0R1E643"/>
<evidence type="ECO:0000313" key="2">
    <source>
        <dbReference type="Proteomes" id="UP000002282"/>
    </source>
</evidence>
<protein>
    <submittedName>
        <fullName evidence="1">Uncharacterized protein</fullName>
    </submittedName>
</protein>
<reference evidence="1 2" key="2">
    <citation type="journal article" date="2007" name="PLoS Biol.">
        <title>Principles of genome evolution in the Drosophila melanogaster species group.</title>
        <authorList>
            <person name="Ranz J.M."/>
            <person name="Maurin D."/>
            <person name="Chan Y.S."/>
            <person name="von Grotthuss M."/>
            <person name="Hillier L.W."/>
            <person name="Roote J."/>
            <person name="Ashburner M."/>
            <person name="Bergman C.M."/>
        </authorList>
    </citation>
    <scope>NUCLEOTIDE SEQUENCE [LARGE SCALE GENOMIC DNA]</scope>
    <source>
        <strain evidence="2">Tai18E2 / Tucson 14021-0261.01</strain>
    </source>
</reference>
<proteinExistence type="predicted"/>
<dbReference type="KEGG" id="dya:Dyak_GE27499"/>
<organism evidence="1 2">
    <name type="scientific">Drosophila yakuba</name>
    <name type="common">Fruit fly</name>
    <dbReference type="NCBI Taxonomy" id="7245"/>
    <lineage>
        <taxon>Eukaryota</taxon>
        <taxon>Metazoa</taxon>
        <taxon>Ecdysozoa</taxon>
        <taxon>Arthropoda</taxon>
        <taxon>Hexapoda</taxon>
        <taxon>Insecta</taxon>
        <taxon>Pterygota</taxon>
        <taxon>Neoptera</taxon>
        <taxon>Endopterygota</taxon>
        <taxon>Diptera</taxon>
        <taxon>Brachycera</taxon>
        <taxon>Muscomorpha</taxon>
        <taxon>Ephydroidea</taxon>
        <taxon>Drosophilidae</taxon>
        <taxon>Drosophila</taxon>
        <taxon>Sophophora</taxon>
    </lineage>
</organism>
<evidence type="ECO:0000313" key="1">
    <source>
        <dbReference type="EMBL" id="KRK03170.1"/>
    </source>
</evidence>
<name>A0A0R1E643_DROYA</name>
<sequence length="88" mass="9917">MLMLLVMVMTVSSRGVGRSGDREMDLSGSELSYCFALELKFCLFSSPFCQRSFSGAIKRRQRRAAAIMLQNRELNSTKSIVQKLIATF</sequence>
<accession>A0A0R1E643</accession>
<keyword evidence="2" id="KW-1185">Reference proteome</keyword>
<dbReference type="Proteomes" id="UP000002282">
    <property type="component" value="Chromosome 3R"/>
</dbReference>
<reference evidence="1 2" key="1">
    <citation type="journal article" date="2007" name="Nature">
        <title>Evolution of genes and genomes on the Drosophila phylogeny.</title>
        <authorList>
            <consortium name="Drosophila 12 Genomes Consortium"/>
            <person name="Clark A.G."/>
            <person name="Eisen M.B."/>
            <person name="Smith D.R."/>
            <person name="Bergman C.M."/>
            <person name="Oliver B."/>
            <person name="Markow T.A."/>
            <person name="Kaufman T.C."/>
            <person name="Kellis M."/>
            <person name="Gelbart W."/>
            <person name="Iyer V.N."/>
            <person name="Pollard D.A."/>
            <person name="Sackton T.B."/>
            <person name="Larracuente A.M."/>
            <person name="Singh N.D."/>
            <person name="Abad J.P."/>
            <person name="Abt D.N."/>
            <person name="Adryan B."/>
            <person name="Aguade M."/>
            <person name="Akashi H."/>
            <person name="Anderson W.W."/>
            <person name="Aquadro C.F."/>
            <person name="Ardell D.H."/>
            <person name="Arguello R."/>
            <person name="Artieri C.G."/>
            <person name="Barbash D.A."/>
            <person name="Barker D."/>
            <person name="Barsanti P."/>
            <person name="Batterham P."/>
            <person name="Batzoglou S."/>
            <person name="Begun D."/>
            <person name="Bhutkar A."/>
            <person name="Blanco E."/>
            <person name="Bosak S.A."/>
            <person name="Bradley R.K."/>
            <person name="Brand A.D."/>
            <person name="Brent M.R."/>
            <person name="Brooks A.N."/>
            <person name="Brown R.H."/>
            <person name="Butlin R.K."/>
            <person name="Caggese C."/>
            <person name="Calvi B.R."/>
            <person name="Bernardo de Carvalho A."/>
            <person name="Caspi A."/>
            <person name="Castrezana S."/>
            <person name="Celniker S.E."/>
            <person name="Chang J.L."/>
            <person name="Chapple C."/>
            <person name="Chatterji S."/>
            <person name="Chinwalla A."/>
            <person name="Civetta A."/>
            <person name="Clifton S.W."/>
            <person name="Comeron J.M."/>
            <person name="Costello J.C."/>
            <person name="Coyne J.A."/>
            <person name="Daub J."/>
            <person name="David R.G."/>
            <person name="Delcher A.L."/>
            <person name="Delehaunty K."/>
            <person name="Do C.B."/>
            <person name="Ebling H."/>
            <person name="Edwards K."/>
            <person name="Eickbush T."/>
            <person name="Evans J.D."/>
            <person name="Filipski A."/>
            <person name="Findeiss S."/>
            <person name="Freyhult E."/>
            <person name="Fulton L."/>
            <person name="Fulton R."/>
            <person name="Garcia A.C."/>
            <person name="Gardiner A."/>
            <person name="Garfield D.A."/>
            <person name="Garvin B.E."/>
            <person name="Gibson G."/>
            <person name="Gilbert D."/>
            <person name="Gnerre S."/>
            <person name="Godfrey J."/>
            <person name="Good R."/>
            <person name="Gotea V."/>
            <person name="Gravely B."/>
            <person name="Greenberg A.J."/>
            <person name="Griffiths-Jones S."/>
            <person name="Gross S."/>
            <person name="Guigo R."/>
            <person name="Gustafson E.A."/>
            <person name="Haerty W."/>
            <person name="Hahn M.W."/>
            <person name="Halligan D.L."/>
            <person name="Halpern A.L."/>
            <person name="Halter G.M."/>
            <person name="Han M.V."/>
            <person name="Heger A."/>
            <person name="Hillier L."/>
            <person name="Hinrichs A.S."/>
            <person name="Holmes I."/>
            <person name="Hoskins R.A."/>
            <person name="Hubisz M.J."/>
            <person name="Hultmark D."/>
            <person name="Huntley M.A."/>
            <person name="Jaffe D.B."/>
            <person name="Jagadeeshan S."/>
            <person name="Jeck W.R."/>
            <person name="Johnson J."/>
            <person name="Jones C.D."/>
            <person name="Jordan W.C."/>
            <person name="Karpen G.H."/>
            <person name="Kataoka E."/>
            <person name="Keightley P.D."/>
            <person name="Kheradpour P."/>
            <person name="Kirkness E.F."/>
            <person name="Koerich L.B."/>
            <person name="Kristiansen K."/>
            <person name="Kudrna D."/>
            <person name="Kulathinal R.J."/>
            <person name="Kumar S."/>
            <person name="Kwok R."/>
            <person name="Lander E."/>
            <person name="Langley C.H."/>
            <person name="Lapoint R."/>
            <person name="Lazzaro B.P."/>
            <person name="Lee S.J."/>
            <person name="Levesque L."/>
            <person name="Li R."/>
            <person name="Lin C.F."/>
            <person name="Lin M.F."/>
            <person name="Lindblad-Toh K."/>
            <person name="Llopart A."/>
            <person name="Long M."/>
            <person name="Low L."/>
            <person name="Lozovsky E."/>
            <person name="Lu J."/>
            <person name="Luo M."/>
            <person name="Machado C.A."/>
            <person name="Makalowski W."/>
            <person name="Marzo M."/>
            <person name="Matsuda M."/>
            <person name="Matzkin L."/>
            <person name="McAllister B."/>
            <person name="McBride C.S."/>
            <person name="McKernan B."/>
            <person name="McKernan K."/>
            <person name="Mendez-Lago M."/>
            <person name="Minx P."/>
            <person name="Mollenhauer M.U."/>
            <person name="Montooth K."/>
            <person name="Mount S.M."/>
            <person name="Mu X."/>
            <person name="Myers E."/>
            <person name="Negre B."/>
            <person name="Newfeld S."/>
            <person name="Nielsen R."/>
            <person name="Noor M.A."/>
            <person name="O'Grady P."/>
            <person name="Pachter L."/>
            <person name="Papaceit M."/>
            <person name="Parisi M.J."/>
            <person name="Parisi M."/>
            <person name="Parts L."/>
            <person name="Pedersen J.S."/>
            <person name="Pesole G."/>
            <person name="Phillippy A.M."/>
            <person name="Ponting C.P."/>
            <person name="Pop M."/>
            <person name="Porcelli D."/>
            <person name="Powell J.R."/>
            <person name="Prohaska S."/>
            <person name="Pruitt K."/>
            <person name="Puig M."/>
            <person name="Quesneville H."/>
            <person name="Ram K.R."/>
            <person name="Rand D."/>
            <person name="Rasmussen M.D."/>
            <person name="Reed L.K."/>
            <person name="Reenan R."/>
            <person name="Reily A."/>
            <person name="Remington K.A."/>
            <person name="Rieger T.T."/>
            <person name="Ritchie M.G."/>
            <person name="Robin C."/>
            <person name="Rogers Y.H."/>
            <person name="Rohde C."/>
            <person name="Rozas J."/>
            <person name="Rubenfield M.J."/>
            <person name="Ruiz A."/>
            <person name="Russo S."/>
            <person name="Salzberg S.L."/>
            <person name="Sanchez-Gracia A."/>
            <person name="Saranga D.J."/>
            <person name="Sato H."/>
            <person name="Schaeffer S.W."/>
            <person name="Schatz M.C."/>
            <person name="Schlenke T."/>
            <person name="Schwartz R."/>
            <person name="Segarra C."/>
            <person name="Singh R.S."/>
            <person name="Sirot L."/>
            <person name="Sirota M."/>
            <person name="Sisneros N.B."/>
            <person name="Smith C.D."/>
            <person name="Smith T.F."/>
            <person name="Spieth J."/>
            <person name="Stage D.E."/>
            <person name="Stark A."/>
            <person name="Stephan W."/>
            <person name="Strausberg R.L."/>
            <person name="Strempel S."/>
            <person name="Sturgill D."/>
            <person name="Sutton G."/>
            <person name="Sutton G.G."/>
            <person name="Tao W."/>
            <person name="Teichmann S."/>
            <person name="Tobari Y.N."/>
            <person name="Tomimura Y."/>
            <person name="Tsolas J.M."/>
            <person name="Valente V.L."/>
            <person name="Venter E."/>
            <person name="Venter J.C."/>
            <person name="Vicario S."/>
            <person name="Vieira F.G."/>
            <person name="Vilella A.J."/>
            <person name="Villasante A."/>
            <person name="Walenz B."/>
            <person name="Wang J."/>
            <person name="Wasserman M."/>
            <person name="Watts T."/>
            <person name="Wilson D."/>
            <person name="Wilson R.K."/>
            <person name="Wing R.A."/>
            <person name="Wolfner M.F."/>
            <person name="Wong A."/>
            <person name="Wong G.K."/>
            <person name="Wu C.I."/>
            <person name="Wu G."/>
            <person name="Yamamoto D."/>
            <person name="Yang H.P."/>
            <person name="Yang S.P."/>
            <person name="Yorke J.A."/>
            <person name="Yoshida K."/>
            <person name="Zdobnov E."/>
            <person name="Zhang P."/>
            <person name="Zhang Y."/>
            <person name="Zimin A.V."/>
            <person name="Baldwin J."/>
            <person name="Abdouelleil A."/>
            <person name="Abdulkadir J."/>
            <person name="Abebe A."/>
            <person name="Abera B."/>
            <person name="Abreu J."/>
            <person name="Acer S.C."/>
            <person name="Aftuck L."/>
            <person name="Alexander A."/>
            <person name="An P."/>
            <person name="Anderson E."/>
            <person name="Anderson S."/>
            <person name="Arachi H."/>
            <person name="Azer M."/>
            <person name="Bachantsang P."/>
            <person name="Barry A."/>
            <person name="Bayul T."/>
            <person name="Berlin A."/>
            <person name="Bessette D."/>
            <person name="Bloom T."/>
            <person name="Blye J."/>
            <person name="Boguslavskiy L."/>
            <person name="Bonnet C."/>
            <person name="Boukhgalter B."/>
            <person name="Bourzgui I."/>
            <person name="Brown A."/>
            <person name="Cahill P."/>
            <person name="Channer S."/>
            <person name="Cheshatsang Y."/>
            <person name="Chuda L."/>
            <person name="Citroen M."/>
            <person name="Collymore A."/>
            <person name="Cooke P."/>
            <person name="Costello M."/>
            <person name="D'Aco K."/>
            <person name="Daza R."/>
            <person name="De Haan G."/>
            <person name="DeGray S."/>
            <person name="DeMaso C."/>
            <person name="Dhargay N."/>
            <person name="Dooley K."/>
            <person name="Dooley E."/>
            <person name="Doricent M."/>
            <person name="Dorje P."/>
            <person name="Dorjee K."/>
            <person name="Dupes A."/>
            <person name="Elong R."/>
            <person name="Falk J."/>
            <person name="Farina A."/>
            <person name="Faro S."/>
            <person name="Ferguson D."/>
            <person name="Fisher S."/>
            <person name="Foley C.D."/>
            <person name="Franke A."/>
            <person name="Friedrich D."/>
            <person name="Gadbois L."/>
            <person name="Gearin G."/>
            <person name="Gearin C.R."/>
            <person name="Giannoukos G."/>
            <person name="Goode T."/>
            <person name="Graham J."/>
            <person name="Grandbois E."/>
            <person name="Grewal S."/>
            <person name="Gyaltsen K."/>
            <person name="Hafez N."/>
            <person name="Hagos B."/>
            <person name="Hall J."/>
            <person name="Henson C."/>
            <person name="Hollinger A."/>
            <person name="Honan T."/>
            <person name="Huard M.D."/>
            <person name="Hughes L."/>
            <person name="Hurhula B."/>
            <person name="Husby M.E."/>
            <person name="Kamat A."/>
            <person name="Kanga B."/>
            <person name="Kashin S."/>
            <person name="Khazanovich D."/>
            <person name="Kisner P."/>
            <person name="Lance K."/>
            <person name="Lara M."/>
            <person name="Lee W."/>
            <person name="Lennon N."/>
            <person name="Letendre F."/>
            <person name="LeVine R."/>
            <person name="Lipovsky A."/>
            <person name="Liu X."/>
            <person name="Liu J."/>
            <person name="Liu S."/>
            <person name="Lokyitsang T."/>
            <person name="Lokyitsang Y."/>
            <person name="Lubonja R."/>
            <person name="Lui A."/>
            <person name="MacDonald P."/>
            <person name="Magnisalis V."/>
            <person name="Maru K."/>
            <person name="Matthews C."/>
            <person name="McCusker W."/>
            <person name="McDonough S."/>
            <person name="Mehta T."/>
            <person name="Meldrim J."/>
            <person name="Meneus L."/>
            <person name="Mihai O."/>
            <person name="Mihalev A."/>
            <person name="Mihova T."/>
            <person name="Mittelman R."/>
            <person name="Mlenga V."/>
            <person name="Montmayeur A."/>
            <person name="Mulrain L."/>
            <person name="Navidi A."/>
            <person name="Naylor J."/>
            <person name="Negash T."/>
            <person name="Nguyen T."/>
            <person name="Nguyen N."/>
            <person name="Nicol R."/>
            <person name="Norbu C."/>
            <person name="Norbu N."/>
            <person name="Novod N."/>
            <person name="O'Neill B."/>
            <person name="Osman S."/>
            <person name="Markiewicz E."/>
            <person name="Oyono O.L."/>
            <person name="Patti C."/>
            <person name="Phunkhang P."/>
            <person name="Pierre F."/>
            <person name="Priest M."/>
            <person name="Raghuraman S."/>
            <person name="Rege F."/>
            <person name="Reyes R."/>
            <person name="Rise C."/>
            <person name="Rogov P."/>
            <person name="Ross K."/>
            <person name="Ryan E."/>
            <person name="Settipalli S."/>
            <person name="Shea T."/>
            <person name="Sherpa N."/>
            <person name="Shi L."/>
            <person name="Shih D."/>
            <person name="Sparrow T."/>
            <person name="Spaulding J."/>
            <person name="Stalker J."/>
            <person name="Stange-Thomann N."/>
            <person name="Stavropoulos S."/>
            <person name="Stone C."/>
            <person name="Strader C."/>
            <person name="Tesfaye S."/>
            <person name="Thomson T."/>
            <person name="Thoulutsang Y."/>
            <person name="Thoulutsang D."/>
            <person name="Topham K."/>
            <person name="Topping I."/>
            <person name="Tsamla T."/>
            <person name="Vassiliev H."/>
            <person name="Vo A."/>
            <person name="Wangchuk T."/>
            <person name="Wangdi T."/>
            <person name="Weiand M."/>
            <person name="Wilkinson J."/>
            <person name="Wilson A."/>
            <person name="Yadav S."/>
            <person name="Young G."/>
            <person name="Yu Q."/>
            <person name="Zembek L."/>
            <person name="Zhong D."/>
            <person name="Zimmer A."/>
            <person name="Zwirko Z."/>
            <person name="Jaffe D.B."/>
            <person name="Alvarez P."/>
            <person name="Brockman W."/>
            <person name="Butler J."/>
            <person name="Chin C."/>
            <person name="Gnerre S."/>
            <person name="Grabherr M."/>
            <person name="Kleber M."/>
            <person name="Mauceli E."/>
            <person name="MacCallum I."/>
        </authorList>
    </citation>
    <scope>NUCLEOTIDE SEQUENCE [LARGE SCALE GENOMIC DNA]</scope>
    <source>
        <strain evidence="2">Tai18E2 / Tucson 14021-0261.01</strain>
    </source>
</reference>